<dbReference type="EMBL" id="RAPO01000001">
    <property type="protein sequence ID" value="RKD97935.1"/>
    <property type="molecule type" value="Genomic_DNA"/>
</dbReference>
<feature type="domain" description="Halobacterial output" evidence="1">
    <location>
        <begin position="11"/>
        <end position="83"/>
    </location>
</feature>
<evidence type="ECO:0000259" key="1">
    <source>
        <dbReference type="Pfam" id="PF18545"/>
    </source>
</evidence>
<proteinExistence type="predicted"/>
<gene>
    <name evidence="2" type="ORF">ATJ93_0933</name>
</gene>
<organism evidence="2 3">
    <name type="scientific">Halopiger aswanensis</name>
    <dbReference type="NCBI Taxonomy" id="148449"/>
    <lineage>
        <taxon>Archaea</taxon>
        <taxon>Methanobacteriati</taxon>
        <taxon>Methanobacteriota</taxon>
        <taxon>Stenosarchaea group</taxon>
        <taxon>Halobacteria</taxon>
        <taxon>Halobacteriales</taxon>
        <taxon>Natrialbaceae</taxon>
        <taxon>Halopiger</taxon>
    </lineage>
</organism>
<accession>A0A3R7GLE5</accession>
<dbReference type="Proteomes" id="UP000283805">
    <property type="component" value="Unassembled WGS sequence"/>
</dbReference>
<sequence>MATQSSRPDGDEPLSVRVAREIAAHDGVDPTELSPPLYHSLDTAALDALFEPKRRGGSRHGRITFAYNEKRVTVHDDGEITVEQSGTDPETDSQ</sequence>
<dbReference type="AlphaFoldDB" id="A0A3R7GLE5"/>
<dbReference type="RefSeq" id="WP_120243414.1">
    <property type="nucleotide sequence ID" value="NZ_RAPO01000001.1"/>
</dbReference>
<dbReference type="InterPro" id="IPR040624">
    <property type="entry name" value="HalOD1"/>
</dbReference>
<evidence type="ECO:0000313" key="2">
    <source>
        <dbReference type="EMBL" id="RKD97935.1"/>
    </source>
</evidence>
<evidence type="ECO:0000313" key="3">
    <source>
        <dbReference type="Proteomes" id="UP000283805"/>
    </source>
</evidence>
<protein>
    <recommendedName>
        <fullName evidence="1">Halobacterial output domain-containing protein</fullName>
    </recommendedName>
</protein>
<keyword evidence="3" id="KW-1185">Reference proteome</keyword>
<reference evidence="2 3" key="1">
    <citation type="submission" date="2018-09" db="EMBL/GenBank/DDBJ databases">
        <title>Genomic Encyclopedia of Archaeal and Bacterial Type Strains, Phase II (KMG-II): from individual species to whole genera.</title>
        <authorList>
            <person name="Goeker M."/>
        </authorList>
    </citation>
    <scope>NUCLEOTIDE SEQUENCE [LARGE SCALE GENOMIC DNA]</scope>
    <source>
        <strain evidence="2 3">DSM 13151</strain>
    </source>
</reference>
<dbReference type="Pfam" id="PF18545">
    <property type="entry name" value="HalOD1"/>
    <property type="match status" value="1"/>
</dbReference>
<comment type="caution">
    <text evidence="2">The sequence shown here is derived from an EMBL/GenBank/DDBJ whole genome shotgun (WGS) entry which is preliminary data.</text>
</comment>
<name>A0A3R7GLE5_9EURY</name>
<dbReference type="OrthoDB" id="181456at2157"/>